<evidence type="ECO:0000313" key="2">
    <source>
        <dbReference type="Proteomes" id="UP000448867"/>
    </source>
</evidence>
<reference evidence="1 2" key="1">
    <citation type="submission" date="2019-11" db="EMBL/GenBank/DDBJ databases">
        <title>Bacillus lacus genome.</title>
        <authorList>
            <person name="Allen C.J."/>
            <person name="Newman J.D."/>
        </authorList>
    </citation>
    <scope>NUCLEOTIDE SEQUENCE [LARGE SCALE GENOMIC DNA]</scope>
    <source>
        <strain evidence="1 2">KCTC 33946</strain>
    </source>
</reference>
<dbReference type="OrthoDB" id="1947745at2"/>
<keyword evidence="2" id="KW-1185">Reference proteome</keyword>
<gene>
    <name evidence="1" type="ORF">GJU40_13740</name>
</gene>
<dbReference type="Proteomes" id="UP000448867">
    <property type="component" value="Unassembled WGS sequence"/>
</dbReference>
<accession>A0A7X2LZA7</accession>
<name>A0A7X2LZA7_9BACI</name>
<evidence type="ECO:0000313" key="1">
    <source>
        <dbReference type="EMBL" id="MRX73206.1"/>
    </source>
</evidence>
<dbReference type="RefSeq" id="WP_154308637.1">
    <property type="nucleotide sequence ID" value="NZ_WKKI01000029.1"/>
</dbReference>
<protein>
    <submittedName>
        <fullName evidence="1">Uncharacterized protein</fullName>
    </submittedName>
</protein>
<sequence>MLVLLGDNEKSTITVRVEKTPEGIYYAKSNLRVEAEGANALGSAELVYELFNQME</sequence>
<dbReference type="EMBL" id="WKKI01000029">
    <property type="protein sequence ID" value="MRX73206.1"/>
    <property type="molecule type" value="Genomic_DNA"/>
</dbReference>
<comment type="caution">
    <text evidence="1">The sequence shown here is derived from an EMBL/GenBank/DDBJ whole genome shotgun (WGS) entry which is preliminary data.</text>
</comment>
<dbReference type="AlphaFoldDB" id="A0A7X2LZA7"/>
<organism evidence="1 2">
    <name type="scientific">Metabacillus lacus</name>
    <dbReference type="NCBI Taxonomy" id="1983721"/>
    <lineage>
        <taxon>Bacteria</taxon>
        <taxon>Bacillati</taxon>
        <taxon>Bacillota</taxon>
        <taxon>Bacilli</taxon>
        <taxon>Bacillales</taxon>
        <taxon>Bacillaceae</taxon>
        <taxon>Metabacillus</taxon>
    </lineage>
</organism>
<proteinExistence type="predicted"/>